<evidence type="ECO:0000313" key="1">
    <source>
        <dbReference type="EMBL" id="KAI6649310.1"/>
    </source>
</evidence>
<evidence type="ECO:0000313" key="2">
    <source>
        <dbReference type="Proteomes" id="UP001165289"/>
    </source>
</evidence>
<name>A0AAV7JLR3_9METZ</name>
<proteinExistence type="predicted"/>
<accession>A0AAV7JLR3</accession>
<dbReference type="EMBL" id="JAKMXF010000321">
    <property type="protein sequence ID" value="KAI6649310.1"/>
    <property type="molecule type" value="Genomic_DNA"/>
</dbReference>
<sequence length="1556" mass="176992">MASWDSDFEFPDSLAKTTMDEMQLSQLSDKYAVNITTLKSICNTVNKYFINGRSILITEYPSALRTCILEHFIFKLLQLNSGKIILLHISEVEQVLIPTLNIKYSKLFGGVLTNTLDTTKRIFTISNDQYSHGLFTLIPELTRDKIVYFYTGNNSFNVSLMPGLLNVQNFILASKLLPSSACDIPYSFVHLFVGDHNLLHSNVYYLNPSKTKVNSENSDRKSTLSFPTTIQGSLCVPLAPIPAPTCTPIGAPIDISLNSLIQKHNIPEHTRVLEYLTCNTMECMARGESVVIDGFSLAVLTCLLDYIITKRLETTENCLRTLVDSTENFRYELSKLGVMQTTDFSYVTHDFDYSKRVLFIKLLTMRTPVLNSVLDNCILVSYTKTGCSLNKVRLFDGPIVSLTTSSKLLDRTLANITKTYTRLSHSEEVRYGVIDQIPVHTTRVVKQQFPGQYFRNLDQKLEEIINAEQDAITEPIIIPTVSTAPDTELLLGLVQKHNIIEDTCNLEYMISTVMECIERGDSIAIEGFDKNILTCLLDYIIVKRMESFRSPYLHTIIDSTKVIRKQLINLEIRSINGFNDSLSSPRQVLFTQLNLSNLHLLNSENKKLILINYTNYGDRFPILNLLPCLFVSLSHSRISKELLAKVSRPFLLITYLKDSKTVEYNRLNDFNVHIPNEPQKTSNCIMDTNVLPKKIDQLIDIDSLLLRLSNKYNCYLNSNVCSTVNYFIEEGESLIVDNFSQLQLLYIIDFVLTIKTFRRISFSETKTLILCSEEDLQTKLQVLDVIRSSQYSCINSDGTFDYNGKVLILHDISSKFGNILKERLKLDKSHLLIHLYKKPQGRFQRSFSLMNCNVLGLCVDRTELFPKKKTFIHLTQNEFDQLEVNDCRDNIKKTKSKNFNYPNDDKVTDDNKLKDTQSILTTSENLPPITNPLFLNKQNPITTLICQLFNKHQIELLYTDLPTELYNVTLTTLMDHRNVCIDGFAYTLVTPLLTVFALECVELGIPVKIHYGNDVELPVDKLKDIPVIPNIDIIQTLTENNDPRHLWILIGTDHRQLKQIFSLIKTTHQCIFLLSYAVSLILEHSGLNITRIYKFMDCVFVCSFNKHLLYVSSKDGFDTENLPFSPRIFTSDTPTSPIVPMDITPAKSTETQLPDKIRLNIMQDSIIENSSVKIDFNDVENTDFELSDSCNDLSIHKTVFPELNQEFVVALEEACLPENCTESSTRLINLTGNHTPDIPNTDNLESNDESNLNIICNNSEDNDTCIDSDILKVDSELLQKESDCSKMEEKLSENKEVDESPLKETQILAESSATTNTISTEQVNEKNILSTDYITKLVSEELSELCPVALPDNTIIESNTTEPIIISPSDLGIQLVTSPLQAGLHTILYSTDTTYYTIIIRHIADVLDCLRNTLQVVITSQNPDICSQLLKLASIHLHTARGFLYRAGSIHSLCDYIVQQELQILSIPVSSLVSLIQTDSSLFLDNHILVYVEDPKIKYLDNPILIKVLTKNIAFQYIFILPDKKPRFDNFQSPHCEIKFSDFSKNNESYFVEFNF</sequence>
<gene>
    <name evidence="1" type="ORF">LOD99_11676</name>
</gene>
<organism evidence="1 2">
    <name type="scientific">Oopsacas minuta</name>
    <dbReference type="NCBI Taxonomy" id="111878"/>
    <lineage>
        <taxon>Eukaryota</taxon>
        <taxon>Metazoa</taxon>
        <taxon>Porifera</taxon>
        <taxon>Hexactinellida</taxon>
        <taxon>Hexasterophora</taxon>
        <taxon>Lyssacinosida</taxon>
        <taxon>Leucopsacidae</taxon>
        <taxon>Oopsacas</taxon>
    </lineage>
</organism>
<dbReference type="Proteomes" id="UP001165289">
    <property type="component" value="Unassembled WGS sequence"/>
</dbReference>
<comment type="caution">
    <text evidence="1">The sequence shown here is derived from an EMBL/GenBank/DDBJ whole genome shotgun (WGS) entry which is preliminary data.</text>
</comment>
<reference evidence="1 2" key="1">
    <citation type="journal article" date="2023" name="BMC Biol.">
        <title>The compact genome of the sponge Oopsacas minuta (Hexactinellida) is lacking key metazoan core genes.</title>
        <authorList>
            <person name="Santini S."/>
            <person name="Schenkelaars Q."/>
            <person name="Jourda C."/>
            <person name="Duchesne M."/>
            <person name="Belahbib H."/>
            <person name="Rocher C."/>
            <person name="Selva M."/>
            <person name="Riesgo A."/>
            <person name="Vervoort M."/>
            <person name="Leys S.P."/>
            <person name="Kodjabachian L."/>
            <person name="Le Bivic A."/>
            <person name="Borchiellini C."/>
            <person name="Claverie J.M."/>
            <person name="Renard E."/>
        </authorList>
    </citation>
    <scope>NUCLEOTIDE SEQUENCE [LARGE SCALE GENOMIC DNA]</scope>
    <source>
        <strain evidence="1">SPO-2</strain>
    </source>
</reference>
<keyword evidence="2" id="KW-1185">Reference proteome</keyword>
<protein>
    <submittedName>
        <fullName evidence="1">Uncharacterized protein</fullName>
    </submittedName>
</protein>